<feature type="region of interest" description="Disordered" evidence="1">
    <location>
        <begin position="64"/>
        <end position="141"/>
    </location>
</feature>
<feature type="compositionally biased region" description="Polar residues" evidence="1">
    <location>
        <begin position="87"/>
        <end position="102"/>
    </location>
</feature>
<protein>
    <submittedName>
        <fullName evidence="2">Uncharacterized protein</fullName>
    </submittedName>
</protein>
<dbReference type="Proteomes" id="UP001498398">
    <property type="component" value="Unassembled WGS sequence"/>
</dbReference>
<feature type="region of interest" description="Disordered" evidence="1">
    <location>
        <begin position="1"/>
        <end position="42"/>
    </location>
</feature>
<feature type="compositionally biased region" description="Basic and acidic residues" evidence="1">
    <location>
        <begin position="121"/>
        <end position="141"/>
    </location>
</feature>
<keyword evidence="3" id="KW-1185">Reference proteome</keyword>
<feature type="compositionally biased region" description="Polar residues" evidence="1">
    <location>
        <begin position="1"/>
        <end position="10"/>
    </location>
</feature>
<dbReference type="EMBL" id="JBANRG010000008">
    <property type="protein sequence ID" value="KAK7464245.1"/>
    <property type="molecule type" value="Genomic_DNA"/>
</dbReference>
<name>A0ABR1JMS2_9AGAR</name>
<evidence type="ECO:0000313" key="3">
    <source>
        <dbReference type="Proteomes" id="UP001498398"/>
    </source>
</evidence>
<gene>
    <name evidence="2" type="ORF">VKT23_006411</name>
</gene>
<evidence type="ECO:0000313" key="2">
    <source>
        <dbReference type="EMBL" id="KAK7464245.1"/>
    </source>
</evidence>
<sequence length="141" mass="15908">MSNKNTSDSTNFRKNDSKRLFGKQMFPSRQSYDSGAYSFSDDTRSETSTLVDFRSDDSASVLKAPWHGELPVVGEMLDPEDMAWGPPTSSTPGAWSKFSQKWQNRRRQGSGSSSSSVSSSRSDRERWAQPLDPEDRAWSRK</sequence>
<accession>A0ABR1JMS2</accession>
<organism evidence="2 3">
    <name type="scientific">Marasmiellus scandens</name>
    <dbReference type="NCBI Taxonomy" id="2682957"/>
    <lineage>
        <taxon>Eukaryota</taxon>
        <taxon>Fungi</taxon>
        <taxon>Dikarya</taxon>
        <taxon>Basidiomycota</taxon>
        <taxon>Agaricomycotina</taxon>
        <taxon>Agaricomycetes</taxon>
        <taxon>Agaricomycetidae</taxon>
        <taxon>Agaricales</taxon>
        <taxon>Marasmiineae</taxon>
        <taxon>Omphalotaceae</taxon>
        <taxon>Marasmiellus</taxon>
    </lineage>
</organism>
<reference evidence="2 3" key="1">
    <citation type="submission" date="2024-01" db="EMBL/GenBank/DDBJ databases">
        <title>A draft genome for the cacao thread blight pathogen Marasmiellus scandens.</title>
        <authorList>
            <person name="Baruah I.K."/>
            <person name="Leung J."/>
            <person name="Bukari Y."/>
            <person name="Amoako-Attah I."/>
            <person name="Meinhardt L.W."/>
            <person name="Bailey B.A."/>
            <person name="Cohen S.P."/>
        </authorList>
    </citation>
    <scope>NUCLEOTIDE SEQUENCE [LARGE SCALE GENOMIC DNA]</scope>
    <source>
        <strain evidence="2 3">GH-19</strain>
    </source>
</reference>
<comment type="caution">
    <text evidence="2">The sequence shown here is derived from an EMBL/GenBank/DDBJ whole genome shotgun (WGS) entry which is preliminary data.</text>
</comment>
<feature type="compositionally biased region" description="Low complexity" evidence="1">
    <location>
        <begin position="109"/>
        <end position="120"/>
    </location>
</feature>
<proteinExistence type="predicted"/>
<evidence type="ECO:0000256" key="1">
    <source>
        <dbReference type="SAM" id="MobiDB-lite"/>
    </source>
</evidence>